<evidence type="ECO:0000313" key="1">
    <source>
        <dbReference type="EMBL" id="MBC3538935.1"/>
    </source>
</evidence>
<organism evidence="1 2">
    <name type="scientific">Rufibacter sediminis</name>
    <dbReference type="NCBI Taxonomy" id="2762756"/>
    <lineage>
        <taxon>Bacteria</taxon>
        <taxon>Pseudomonadati</taxon>
        <taxon>Bacteroidota</taxon>
        <taxon>Cytophagia</taxon>
        <taxon>Cytophagales</taxon>
        <taxon>Hymenobacteraceae</taxon>
        <taxon>Rufibacter</taxon>
    </lineage>
</organism>
<sequence>MENAVGWSQEAEVASSKQGLGRYSVARHGIVSEERFASFYEGYMYALNLFCSEYFVVLIDGE</sequence>
<accession>A0ABR6VPT3</accession>
<keyword evidence="2" id="KW-1185">Reference proteome</keyword>
<dbReference type="Proteomes" id="UP000659698">
    <property type="component" value="Unassembled WGS sequence"/>
</dbReference>
<proteinExistence type="predicted"/>
<reference evidence="1 2" key="1">
    <citation type="journal article" date="2019" name="Int. J. Syst. Evol. Microbiol.">
        <title>Rufibacter sediminis sp. nov., isolated from freshwater lake sediment.</title>
        <authorList>
            <person name="Qu J.H."/>
            <person name="Zhang L.J."/>
            <person name="Fu Y.H."/>
            <person name="Li H.F."/>
        </authorList>
    </citation>
    <scope>NUCLEOTIDE SEQUENCE [LARGE SCALE GENOMIC DNA]</scope>
    <source>
        <strain evidence="1 2">H-1</strain>
    </source>
</reference>
<name>A0ABR6VPT3_9BACT</name>
<comment type="caution">
    <text evidence="1">The sequence shown here is derived from an EMBL/GenBank/DDBJ whole genome shotgun (WGS) entry which is preliminary data.</text>
</comment>
<evidence type="ECO:0000313" key="2">
    <source>
        <dbReference type="Proteomes" id="UP000659698"/>
    </source>
</evidence>
<protein>
    <submittedName>
        <fullName evidence="1">Uncharacterized protein</fullName>
    </submittedName>
</protein>
<dbReference type="EMBL" id="JACOAF010000011">
    <property type="protein sequence ID" value="MBC3538935.1"/>
    <property type="molecule type" value="Genomic_DNA"/>
</dbReference>
<dbReference type="RefSeq" id="WP_186633604.1">
    <property type="nucleotide sequence ID" value="NZ_JACOAF010000011.1"/>
</dbReference>
<gene>
    <name evidence="1" type="ORF">H7U12_04530</name>
</gene>